<gene>
    <name evidence="1" type="ORF">QPX54_09865</name>
</gene>
<dbReference type="RefSeq" id="WP_284589981.1">
    <property type="nucleotide sequence ID" value="NZ_JASNVP010000009.1"/>
</dbReference>
<evidence type="ECO:0000313" key="1">
    <source>
        <dbReference type="EMBL" id="MDK4326806.1"/>
    </source>
</evidence>
<dbReference type="AlphaFoldDB" id="A0AAP4BWD0"/>
<dbReference type="EMBL" id="JASNVP010000009">
    <property type="protein sequence ID" value="MDK4326806.1"/>
    <property type="molecule type" value="Genomic_DNA"/>
</dbReference>
<organism evidence="1 2">
    <name type="scientific">Corynebacterium propinquum</name>
    <dbReference type="NCBI Taxonomy" id="43769"/>
    <lineage>
        <taxon>Bacteria</taxon>
        <taxon>Bacillati</taxon>
        <taxon>Actinomycetota</taxon>
        <taxon>Actinomycetes</taxon>
        <taxon>Mycobacteriales</taxon>
        <taxon>Corynebacteriaceae</taxon>
        <taxon>Corynebacterium</taxon>
    </lineage>
</organism>
<dbReference type="Proteomes" id="UP001226160">
    <property type="component" value="Unassembled WGS sequence"/>
</dbReference>
<accession>A0AAP4BWD0</accession>
<sequence>MTTMTAEELALHSGDHIKQFSTRVINSGLVHQVIAESYTGQIAVLRDNYAFAPPGTIAATLYKDRATFENDDTQWHRIMFISDAASCDEFLAQINK</sequence>
<proteinExistence type="predicted"/>
<comment type="caution">
    <text evidence="1">The sequence shown here is derived from an EMBL/GenBank/DDBJ whole genome shotgun (WGS) entry which is preliminary data.</text>
</comment>
<protein>
    <submittedName>
        <fullName evidence="1">Uncharacterized protein</fullName>
    </submittedName>
</protein>
<evidence type="ECO:0000313" key="2">
    <source>
        <dbReference type="Proteomes" id="UP001226160"/>
    </source>
</evidence>
<name>A0AAP4BWD0_9CORY</name>
<reference evidence="1" key="1">
    <citation type="submission" date="2023-05" db="EMBL/GenBank/DDBJ databases">
        <title>Metabolic capabilities are highly conserved among human nasal-associated Corynebacterium species in pangenomic analyses.</title>
        <authorList>
            <person name="Tran T.H."/>
            <person name="Roberts A.Q."/>
            <person name="Escapa I.F."/>
            <person name="Gao W."/>
            <person name="Conlan S."/>
            <person name="Kong H."/>
            <person name="Segre J.A."/>
            <person name="Kelly M.S."/>
            <person name="Lemon K.P."/>
        </authorList>
    </citation>
    <scope>NUCLEOTIDE SEQUENCE</scope>
    <source>
        <strain evidence="1">KPL2654</strain>
    </source>
</reference>